<gene>
    <name evidence="2" type="ORF">J2W84_006816</name>
</gene>
<dbReference type="CDD" id="cd02042">
    <property type="entry name" value="ParAB_family"/>
    <property type="match status" value="1"/>
</dbReference>
<evidence type="ECO:0000313" key="3">
    <source>
        <dbReference type="Proteomes" id="UP001264980"/>
    </source>
</evidence>
<dbReference type="InterPro" id="IPR002586">
    <property type="entry name" value="CobQ/CobB/MinD/ParA_Nub-bd_dom"/>
</dbReference>
<feature type="domain" description="CobQ/CobB/MinD/ParA nucleotide binding" evidence="1">
    <location>
        <begin position="6"/>
        <end position="190"/>
    </location>
</feature>
<keyword evidence="3" id="KW-1185">Reference proteome</keyword>
<evidence type="ECO:0000313" key="2">
    <source>
        <dbReference type="EMBL" id="MDR6809740.1"/>
    </source>
</evidence>
<dbReference type="InterPro" id="IPR050678">
    <property type="entry name" value="DNA_Partitioning_ATPase"/>
</dbReference>
<dbReference type="InterPro" id="IPR027417">
    <property type="entry name" value="P-loop_NTPase"/>
</dbReference>
<comment type="caution">
    <text evidence="2">The sequence shown here is derived from an EMBL/GenBank/DDBJ whole genome shotgun (WGS) entry which is preliminary data.</text>
</comment>
<name>A0ABU1RAY1_9BACT</name>
<organism evidence="2 3">
    <name type="scientific">Dyadobacter fermentans</name>
    <dbReference type="NCBI Taxonomy" id="94254"/>
    <lineage>
        <taxon>Bacteria</taxon>
        <taxon>Pseudomonadati</taxon>
        <taxon>Bacteroidota</taxon>
        <taxon>Cytophagia</taxon>
        <taxon>Cytophagales</taxon>
        <taxon>Spirosomataceae</taxon>
        <taxon>Dyadobacter</taxon>
    </lineage>
</organism>
<dbReference type="PIRSF" id="PIRSF009320">
    <property type="entry name" value="Nuc_binding_HP_1000"/>
    <property type="match status" value="1"/>
</dbReference>
<accession>A0ABU1RAY1</accession>
<dbReference type="Proteomes" id="UP001264980">
    <property type="component" value="Unassembled WGS sequence"/>
</dbReference>
<proteinExistence type="predicted"/>
<reference evidence="2 3" key="1">
    <citation type="submission" date="2023-07" db="EMBL/GenBank/DDBJ databases">
        <title>Sorghum-associated microbial communities from plants grown in Nebraska, USA.</title>
        <authorList>
            <person name="Schachtman D."/>
        </authorList>
    </citation>
    <scope>NUCLEOTIDE SEQUENCE [LARGE SCALE GENOMIC DNA]</scope>
    <source>
        <strain evidence="2 3">BE57</strain>
    </source>
</reference>
<evidence type="ECO:0000259" key="1">
    <source>
        <dbReference type="Pfam" id="PF01656"/>
    </source>
</evidence>
<dbReference type="EMBL" id="JAVDTI010000012">
    <property type="protein sequence ID" value="MDR6809740.1"/>
    <property type="molecule type" value="Genomic_DNA"/>
</dbReference>
<dbReference type="Gene3D" id="3.40.50.300">
    <property type="entry name" value="P-loop containing nucleotide triphosphate hydrolases"/>
    <property type="match status" value="1"/>
</dbReference>
<dbReference type="SUPFAM" id="SSF52540">
    <property type="entry name" value="P-loop containing nucleoside triphosphate hydrolases"/>
    <property type="match status" value="1"/>
</dbReference>
<sequence length="223" mass="24323">MKSVVISFNSIKGGVGKSTLATTMAGWLASQGRDVLLVDGDDQETSSDFTAWREQTLGNTGYTLVNMTGANLRKQVEAMKSKYEFIIIDTGGRDTTSQRAALSVADVSMIPFVPRSFDLWTITKVVELIDEIQSIRAEPLIAYTFLSRADIRSADNRDVAEALSQIPQLTYLPYPISNRKAISNAAGQGLTAFEGSNSDLKAIKEIEDLFNYVLNVSHATTTA</sequence>
<dbReference type="PANTHER" id="PTHR13696">
    <property type="entry name" value="P-LOOP CONTAINING NUCLEOSIDE TRIPHOSPHATE HYDROLASE"/>
    <property type="match status" value="1"/>
</dbReference>
<dbReference type="Pfam" id="PF01656">
    <property type="entry name" value="CbiA"/>
    <property type="match status" value="1"/>
</dbReference>
<dbReference type="PANTHER" id="PTHR13696:SF96">
    <property type="entry name" value="COBQ_COBB_MIND_PARA NUCLEOTIDE BINDING DOMAIN-CONTAINING PROTEIN"/>
    <property type="match status" value="1"/>
</dbReference>
<protein>
    <submittedName>
        <fullName evidence="2">Chromosome partitioning protein</fullName>
    </submittedName>
</protein>